<dbReference type="Proteomes" id="UP000280296">
    <property type="component" value="Unassembled WGS sequence"/>
</dbReference>
<reference evidence="1 2" key="1">
    <citation type="submission" date="2018-12" db="EMBL/GenBank/DDBJ databases">
        <authorList>
            <person name="Toschakov S.V."/>
        </authorList>
    </citation>
    <scope>NUCLEOTIDE SEQUENCE [LARGE SCALE GENOMIC DNA]</scope>
    <source>
        <strain evidence="1 2">GM2012</strain>
    </source>
</reference>
<reference evidence="1 2" key="2">
    <citation type="submission" date="2019-01" db="EMBL/GenBank/DDBJ databases">
        <title>Tautonia sociabilis, a novel thermotolerant planctomycete of Isosphaeraceae family, isolated from a 4000 m deep subterranean habitat.</title>
        <authorList>
            <person name="Kovaleva O.L."/>
            <person name="Elcheninov A.G."/>
            <person name="Van Heerden E."/>
            <person name="Toshchakov S.V."/>
            <person name="Novikov A."/>
            <person name="Bonch-Osmolovskaya E.A."/>
            <person name="Kublanov I.V."/>
        </authorList>
    </citation>
    <scope>NUCLEOTIDE SEQUENCE [LARGE SCALE GENOMIC DNA]</scope>
    <source>
        <strain evidence="1 2">GM2012</strain>
    </source>
</reference>
<protein>
    <submittedName>
        <fullName evidence="1">Uncharacterized protein</fullName>
    </submittedName>
</protein>
<keyword evidence="2" id="KW-1185">Reference proteome</keyword>
<dbReference type="RefSeq" id="WP_126723990.1">
    <property type="nucleotide sequence ID" value="NZ_RYZH01000005.1"/>
</dbReference>
<dbReference type="AlphaFoldDB" id="A0A432MPH0"/>
<accession>A0A432MPH0</accession>
<gene>
    <name evidence="1" type="ORF">TsocGM_03805</name>
</gene>
<organism evidence="1 2">
    <name type="scientific">Tautonia sociabilis</name>
    <dbReference type="NCBI Taxonomy" id="2080755"/>
    <lineage>
        <taxon>Bacteria</taxon>
        <taxon>Pseudomonadati</taxon>
        <taxon>Planctomycetota</taxon>
        <taxon>Planctomycetia</taxon>
        <taxon>Isosphaerales</taxon>
        <taxon>Isosphaeraceae</taxon>
        <taxon>Tautonia</taxon>
    </lineage>
</organism>
<dbReference type="OrthoDB" id="9888574at2"/>
<sequence length="65" mass="7095">MMLVKIGGMYLNMAMVTEIRDTGVDVEIFFNTAKATTLRGGDAETFRRWLDSIAIEPDQAAGPAS</sequence>
<evidence type="ECO:0000313" key="1">
    <source>
        <dbReference type="EMBL" id="RUL88996.1"/>
    </source>
</evidence>
<dbReference type="EMBL" id="RYZH01000005">
    <property type="protein sequence ID" value="RUL88996.1"/>
    <property type="molecule type" value="Genomic_DNA"/>
</dbReference>
<proteinExistence type="predicted"/>
<evidence type="ECO:0000313" key="2">
    <source>
        <dbReference type="Proteomes" id="UP000280296"/>
    </source>
</evidence>
<comment type="caution">
    <text evidence="1">The sequence shown here is derived from an EMBL/GenBank/DDBJ whole genome shotgun (WGS) entry which is preliminary data.</text>
</comment>
<name>A0A432MPH0_9BACT</name>